<keyword evidence="3" id="KW-1185">Reference proteome</keyword>
<gene>
    <name evidence="2" type="ORF">LEP1GSC203_3155</name>
</gene>
<dbReference type="STRING" id="1257025.LEP1GSC203_3155"/>
<sequence>MKRLNYIILMILLINTLNCLYGIGRIAPTKHVGGNFEITDKK</sequence>
<accession>N1VVK8</accession>
<dbReference type="Proteomes" id="UP000012371">
    <property type="component" value="Unassembled WGS sequence"/>
</dbReference>
<comment type="caution">
    <text evidence="2">The sequence shown here is derived from an EMBL/GenBank/DDBJ whole genome shotgun (WGS) entry which is preliminary data.</text>
</comment>
<evidence type="ECO:0000256" key="1">
    <source>
        <dbReference type="SAM" id="Phobius"/>
    </source>
</evidence>
<feature type="transmembrane region" description="Helical" evidence="1">
    <location>
        <begin position="6"/>
        <end position="23"/>
    </location>
</feature>
<dbReference type="EMBL" id="AOGW02000006">
    <property type="protein sequence ID" value="EMY62563.1"/>
    <property type="molecule type" value="Genomic_DNA"/>
</dbReference>
<organism evidence="2 3">
    <name type="scientific">Leptospira terpstrae serovar Hualin str. LT 11-33 = ATCC 700639</name>
    <dbReference type="NCBI Taxonomy" id="1257025"/>
    <lineage>
        <taxon>Bacteria</taxon>
        <taxon>Pseudomonadati</taxon>
        <taxon>Spirochaetota</taxon>
        <taxon>Spirochaetia</taxon>
        <taxon>Leptospirales</taxon>
        <taxon>Leptospiraceae</taxon>
        <taxon>Leptospira</taxon>
    </lineage>
</organism>
<protein>
    <submittedName>
        <fullName evidence="2">Uncharacterized protein</fullName>
    </submittedName>
</protein>
<keyword evidence="1" id="KW-0812">Transmembrane</keyword>
<proteinExistence type="predicted"/>
<dbReference type="AlphaFoldDB" id="N1VVK8"/>
<dbReference type="RefSeq" id="WP_002972299.1">
    <property type="nucleotide sequence ID" value="NZ_AOGW02000006.1"/>
</dbReference>
<reference evidence="2" key="1">
    <citation type="submission" date="2013-03" db="EMBL/GenBank/DDBJ databases">
        <authorList>
            <person name="Harkins D.M."/>
            <person name="Durkin A.S."/>
            <person name="Brinkac L.M."/>
            <person name="Haft D.H."/>
            <person name="Selengut J.D."/>
            <person name="Sanka R."/>
            <person name="DePew J."/>
            <person name="Purushe J."/>
            <person name="Hartskeerl R.A."/>
            <person name="Ahmed A."/>
            <person name="van der Linden H."/>
            <person name="Goris M.G.A."/>
            <person name="Vinetz J.M."/>
            <person name="Sutton G.G."/>
            <person name="Nierman W.C."/>
            <person name="Fouts D.E."/>
        </authorList>
    </citation>
    <scope>NUCLEOTIDE SEQUENCE [LARGE SCALE GENOMIC DNA]</scope>
    <source>
        <strain evidence="2">LT 11-33</strain>
    </source>
</reference>
<evidence type="ECO:0000313" key="2">
    <source>
        <dbReference type="EMBL" id="EMY62563.1"/>
    </source>
</evidence>
<evidence type="ECO:0000313" key="3">
    <source>
        <dbReference type="Proteomes" id="UP000012371"/>
    </source>
</evidence>
<keyword evidence="1" id="KW-0472">Membrane</keyword>
<keyword evidence="1" id="KW-1133">Transmembrane helix</keyword>
<name>N1VVK8_9LEPT</name>